<feature type="compositionally biased region" description="Basic and acidic residues" evidence="2">
    <location>
        <begin position="48"/>
        <end position="190"/>
    </location>
</feature>
<protein>
    <recommendedName>
        <fullName evidence="3">HPt domain-containing protein</fullName>
    </recommendedName>
</protein>
<keyword evidence="1" id="KW-0597">Phosphoprotein</keyword>
<feature type="domain" description="HPt" evidence="3">
    <location>
        <begin position="210"/>
        <end position="300"/>
    </location>
</feature>
<sequence>MAAYILLSIILLILALLVFSENKNTKPPKTGKSPEELKLEEIKRADAEKRLKEEAKRAKEETRKRLEASKKAEKEQKAAEAQARKEEEERERREAEQRAHREAEEARKRREEKKAEAKKKAEEEEARKREAVALKAEEERKAREKEEAQRLEAEKRAAEKAAKEAQEREAAEAEAKKEAEAAAEKEKETVAELPAYPAFDHSRLVEMGLSDEEATDFVKELIPQIEAQLPLLEEAMQKADFQQMERLTHSIKGSATNIGTGGVSDLLVDYNTYLKSGDSITLAKAYHEELTRQVDKLKAQYL</sequence>
<feature type="region of interest" description="Disordered" evidence="2">
    <location>
        <begin position="48"/>
        <end position="193"/>
    </location>
</feature>
<dbReference type="InterPro" id="IPR036641">
    <property type="entry name" value="HPT_dom_sf"/>
</dbReference>
<dbReference type="InterPro" id="IPR008207">
    <property type="entry name" value="Sig_transdc_His_kin_Hpt_dom"/>
</dbReference>
<dbReference type="OrthoDB" id="5373248at2"/>
<feature type="modified residue" description="Phosphohistidine" evidence="1">
    <location>
        <position position="249"/>
    </location>
</feature>
<dbReference type="GO" id="GO:0000160">
    <property type="term" value="P:phosphorelay signal transduction system"/>
    <property type="evidence" value="ECO:0007669"/>
    <property type="project" value="InterPro"/>
</dbReference>
<reference evidence="4 5" key="1">
    <citation type="submission" date="2015-11" db="EMBL/GenBank/DDBJ databases">
        <title>Draft genome of Sulfurovum riftiae 1812E, a member of the Epsilonproteobacteria isolated from the tube of the deep-sea hydrothermal vent tubewom Riftia pachyptila.</title>
        <authorList>
            <person name="Vetriani C."/>
            <person name="Giovannelli D."/>
        </authorList>
    </citation>
    <scope>NUCLEOTIDE SEQUENCE [LARGE SCALE GENOMIC DNA]</scope>
    <source>
        <strain evidence="4 5">1812E</strain>
    </source>
</reference>
<dbReference type="SUPFAM" id="SSF47226">
    <property type="entry name" value="Histidine-containing phosphotransfer domain, HPT domain"/>
    <property type="match status" value="1"/>
</dbReference>
<organism evidence="4 5">
    <name type="scientific">Sulfurovum riftiae</name>
    <dbReference type="NCBI Taxonomy" id="1630136"/>
    <lineage>
        <taxon>Bacteria</taxon>
        <taxon>Pseudomonadati</taxon>
        <taxon>Campylobacterota</taxon>
        <taxon>Epsilonproteobacteria</taxon>
        <taxon>Campylobacterales</taxon>
        <taxon>Sulfurovaceae</taxon>
        <taxon>Sulfurovum</taxon>
    </lineage>
</organism>
<dbReference type="GO" id="GO:0004672">
    <property type="term" value="F:protein kinase activity"/>
    <property type="evidence" value="ECO:0007669"/>
    <property type="project" value="UniProtKB-ARBA"/>
</dbReference>
<evidence type="ECO:0000259" key="3">
    <source>
        <dbReference type="PROSITE" id="PS50894"/>
    </source>
</evidence>
<evidence type="ECO:0000313" key="4">
    <source>
        <dbReference type="EMBL" id="KYJ85904.1"/>
    </source>
</evidence>
<gene>
    <name evidence="4" type="ORF">AS592_04755</name>
</gene>
<keyword evidence="5" id="KW-1185">Reference proteome</keyword>
<evidence type="ECO:0000313" key="5">
    <source>
        <dbReference type="Proteomes" id="UP000075359"/>
    </source>
</evidence>
<dbReference type="Proteomes" id="UP000075359">
    <property type="component" value="Unassembled WGS sequence"/>
</dbReference>
<feature type="region of interest" description="Disordered" evidence="2">
    <location>
        <begin position="22"/>
        <end position="41"/>
    </location>
</feature>
<proteinExistence type="predicted"/>
<dbReference type="Pfam" id="PF01627">
    <property type="entry name" value="Hpt"/>
    <property type="match status" value="1"/>
</dbReference>
<dbReference type="Gene3D" id="1.20.120.160">
    <property type="entry name" value="HPT domain"/>
    <property type="match status" value="1"/>
</dbReference>
<evidence type="ECO:0000256" key="1">
    <source>
        <dbReference type="PROSITE-ProRule" id="PRU00110"/>
    </source>
</evidence>
<name>A0A151CEK7_9BACT</name>
<comment type="caution">
    <text evidence="4">The sequence shown here is derived from an EMBL/GenBank/DDBJ whole genome shotgun (WGS) entry which is preliminary data.</text>
</comment>
<dbReference type="EMBL" id="LNKT01000056">
    <property type="protein sequence ID" value="KYJ85904.1"/>
    <property type="molecule type" value="Genomic_DNA"/>
</dbReference>
<dbReference type="RefSeq" id="WP_067331863.1">
    <property type="nucleotide sequence ID" value="NZ_LNKT01000056.1"/>
</dbReference>
<accession>A0A151CEK7</accession>
<dbReference type="PROSITE" id="PS50894">
    <property type="entry name" value="HPT"/>
    <property type="match status" value="1"/>
</dbReference>
<dbReference type="AlphaFoldDB" id="A0A151CEK7"/>
<feature type="compositionally biased region" description="Basic and acidic residues" evidence="2">
    <location>
        <begin position="32"/>
        <end position="41"/>
    </location>
</feature>
<evidence type="ECO:0000256" key="2">
    <source>
        <dbReference type="SAM" id="MobiDB-lite"/>
    </source>
</evidence>
<dbReference type="STRING" id="1630136.AS592_04755"/>